<accession>A0A553UGP6</accession>
<gene>
    <name evidence="1" type="ORF">FNU79_18070</name>
</gene>
<proteinExistence type="predicted"/>
<comment type="caution">
    <text evidence="1">The sequence shown here is derived from an EMBL/GenBank/DDBJ whole genome shotgun (WGS) entry which is preliminary data.</text>
</comment>
<name>A0A553UGP6_9DEIO</name>
<dbReference type="AlphaFoldDB" id="A0A553UGP6"/>
<dbReference type="Proteomes" id="UP000316092">
    <property type="component" value="Unassembled WGS sequence"/>
</dbReference>
<organism evidence="1 2">
    <name type="scientific">Deinococcus detaillensis</name>
    <dbReference type="NCBI Taxonomy" id="2592048"/>
    <lineage>
        <taxon>Bacteria</taxon>
        <taxon>Thermotogati</taxon>
        <taxon>Deinococcota</taxon>
        <taxon>Deinococci</taxon>
        <taxon>Deinococcales</taxon>
        <taxon>Deinococcaceae</taxon>
        <taxon>Deinococcus</taxon>
    </lineage>
</organism>
<feature type="non-terminal residue" evidence="1">
    <location>
        <position position="32"/>
    </location>
</feature>
<protein>
    <submittedName>
        <fullName evidence="1">Transposase</fullName>
    </submittedName>
</protein>
<dbReference type="EMBL" id="VKDB01000044">
    <property type="protein sequence ID" value="TSA79389.1"/>
    <property type="molecule type" value="Genomic_DNA"/>
</dbReference>
<reference evidence="1 2" key="1">
    <citation type="submission" date="2019-07" db="EMBL/GenBank/DDBJ databases">
        <title>Deinococcus detaillus sp. nov., isolated from humus soil in Antarctica.</title>
        <authorList>
            <person name="Zhang K."/>
        </authorList>
    </citation>
    <scope>NUCLEOTIDE SEQUENCE [LARGE SCALE GENOMIC DNA]</scope>
    <source>
        <strain evidence="1 2">H1</strain>
    </source>
</reference>
<evidence type="ECO:0000313" key="2">
    <source>
        <dbReference type="Proteomes" id="UP000316092"/>
    </source>
</evidence>
<evidence type="ECO:0000313" key="1">
    <source>
        <dbReference type="EMBL" id="TSA79389.1"/>
    </source>
</evidence>
<sequence>MTNRRIYTADFKRDAAQLARTNGNVSSTARDL</sequence>
<keyword evidence="2" id="KW-1185">Reference proteome</keyword>
<dbReference type="OrthoDB" id="9810995at2"/>